<feature type="compositionally biased region" description="Polar residues" evidence="1">
    <location>
        <begin position="101"/>
        <end position="113"/>
    </location>
</feature>
<proteinExistence type="predicted"/>
<reference evidence="2 3" key="1">
    <citation type="submission" date="2024-03" db="EMBL/GenBank/DDBJ databases">
        <title>A high-quality draft genome sequence of Diaporthe vaccinii, a causative agent of upright dieback and viscid rot disease in cranberry plants.</title>
        <authorList>
            <person name="Sarrasin M."/>
            <person name="Lang B.F."/>
            <person name="Burger G."/>
        </authorList>
    </citation>
    <scope>NUCLEOTIDE SEQUENCE [LARGE SCALE GENOMIC DNA]</scope>
    <source>
        <strain evidence="2 3">IS7</strain>
    </source>
</reference>
<dbReference type="EMBL" id="JBAWTH010000005">
    <property type="protein sequence ID" value="KAL2291736.1"/>
    <property type="molecule type" value="Genomic_DNA"/>
</dbReference>
<name>A0ABR4FAL2_9PEZI</name>
<organism evidence="2 3">
    <name type="scientific">Diaporthe vaccinii</name>
    <dbReference type="NCBI Taxonomy" id="105482"/>
    <lineage>
        <taxon>Eukaryota</taxon>
        <taxon>Fungi</taxon>
        <taxon>Dikarya</taxon>
        <taxon>Ascomycota</taxon>
        <taxon>Pezizomycotina</taxon>
        <taxon>Sordariomycetes</taxon>
        <taxon>Sordariomycetidae</taxon>
        <taxon>Diaporthales</taxon>
        <taxon>Diaporthaceae</taxon>
        <taxon>Diaporthe</taxon>
        <taxon>Diaporthe eres species complex</taxon>
    </lineage>
</organism>
<evidence type="ECO:0000313" key="3">
    <source>
        <dbReference type="Proteomes" id="UP001600888"/>
    </source>
</evidence>
<protein>
    <submittedName>
        <fullName evidence="2">Uncharacterized protein</fullName>
    </submittedName>
</protein>
<comment type="caution">
    <text evidence="2">The sequence shown here is derived from an EMBL/GenBank/DDBJ whole genome shotgun (WGS) entry which is preliminary data.</text>
</comment>
<keyword evidence="3" id="KW-1185">Reference proteome</keyword>
<gene>
    <name evidence="2" type="ORF">FJTKL_11935</name>
</gene>
<evidence type="ECO:0000313" key="2">
    <source>
        <dbReference type="EMBL" id="KAL2291736.1"/>
    </source>
</evidence>
<dbReference type="Proteomes" id="UP001600888">
    <property type="component" value="Unassembled WGS sequence"/>
</dbReference>
<sequence>MSPQRLACPARVLSWPQSRHSMLTAATVPESTSIQVEMLAQRLWEGGLAGKTAALSCPAYEYSSWTPEARMSLLSPGFRLGGEVPLAQRARGSECLGLSQEGVSRSRSGASSNPKPPHCPPSSLELVETVDVRMPRPRLNAATGGRGLLLPILAGLSLQSRACSP</sequence>
<feature type="region of interest" description="Disordered" evidence="1">
    <location>
        <begin position="97"/>
        <end position="123"/>
    </location>
</feature>
<accession>A0ABR4FAL2</accession>
<evidence type="ECO:0000256" key="1">
    <source>
        <dbReference type="SAM" id="MobiDB-lite"/>
    </source>
</evidence>